<dbReference type="OrthoDB" id="63519at2"/>
<dbReference type="InterPro" id="IPR050471">
    <property type="entry name" value="AB_hydrolase"/>
</dbReference>
<sequence length="264" mass="27044">MENRGTVTSGDGTLLAYERRGEGPPLVLVSGALGTRASEAALAGLLAPHFTTYTYDRRGRGDSGDGAGPPVRHAVEREVDDLAAVIATAGGGAAVHGTSSGGALALEAAAAGLPITRLSVYEPPYDTDPAARDGFTERAQRLGRLLADGRRGDALALFLSDTPAAELAGLRASPQWPALEALAHTLPYDHAVLGDSLVPAARLAAVTARVLVIDGGASPAWLRDTARAVAHALPNARHSTLTGQTHAVTPQVLAPSLTAFFTAE</sequence>
<dbReference type="Pfam" id="PF12697">
    <property type="entry name" value="Abhydrolase_6"/>
    <property type="match status" value="1"/>
</dbReference>
<protein>
    <submittedName>
        <fullName evidence="2">Alpha/beta hydrolase</fullName>
    </submittedName>
</protein>
<keyword evidence="3" id="KW-1185">Reference proteome</keyword>
<dbReference type="InterPro" id="IPR029058">
    <property type="entry name" value="AB_hydrolase_fold"/>
</dbReference>
<evidence type="ECO:0000313" key="3">
    <source>
        <dbReference type="Proteomes" id="UP000422572"/>
    </source>
</evidence>
<dbReference type="GO" id="GO:0016787">
    <property type="term" value="F:hydrolase activity"/>
    <property type="evidence" value="ECO:0007669"/>
    <property type="project" value="UniProtKB-KW"/>
</dbReference>
<dbReference type="InterPro" id="IPR000073">
    <property type="entry name" value="AB_hydrolase_1"/>
</dbReference>
<feature type="domain" description="AB hydrolase-1" evidence="1">
    <location>
        <begin position="26"/>
        <end position="241"/>
    </location>
</feature>
<dbReference type="AlphaFoldDB" id="A0A6I6F413"/>
<dbReference type="Gene3D" id="3.40.50.1820">
    <property type="entry name" value="alpha/beta hydrolase"/>
    <property type="match status" value="1"/>
</dbReference>
<dbReference type="Proteomes" id="UP000422572">
    <property type="component" value="Chromosome"/>
</dbReference>
<dbReference type="SUPFAM" id="SSF53474">
    <property type="entry name" value="alpha/beta-Hydrolases"/>
    <property type="match status" value="1"/>
</dbReference>
<dbReference type="PANTHER" id="PTHR43433:SF5">
    <property type="entry name" value="AB HYDROLASE-1 DOMAIN-CONTAINING PROTEIN"/>
    <property type="match status" value="1"/>
</dbReference>
<accession>A0A6I6F413</accession>
<evidence type="ECO:0000313" key="2">
    <source>
        <dbReference type="EMBL" id="QGV78370.1"/>
    </source>
</evidence>
<dbReference type="PANTHER" id="PTHR43433">
    <property type="entry name" value="HYDROLASE, ALPHA/BETA FOLD FAMILY PROTEIN"/>
    <property type="match status" value="1"/>
</dbReference>
<dbReference type="KEGG" id="sfic:EIZ62_09045"/>
<name>A0A6I6F413_9ACTN</name>
<keyword evidence="2" id="KW-0378">Hydrolase</keyword>
<proteinExistence type="predicted"/>
<dbReference type="RefSeq" id="WP_156692170.1">
    <property type="nucleotide sequence ID" value="NZ_CP034279.1"/>
</dbReference>
<organism evidence="2 3">
    <name type="scientific">Streptomyces ficellus</name>
    <dbReference type="NCBI Taxonomy" id="1977088"/>
    <lineage>
        <taxon>Bacteria</taxon>
        <taxon>Bacillati</taxon>
        <taxon>Actinomycetota</taxon>
        <taxon>Actinomycetes</taxon>
        <taxon>Kitasatosporales</taxon>
        <taxon>Streptomycetaceae</taxon>
        <taxon>Streptomyces</taxon>
    </lineage>
</organism>
<dbReference type="EMBL" id="CP034279">
    <property type="protein sequence ID" value="QGV78370.1"/>
    <property type="molecule type" value="Genomic_DNA"/>
</dbReference>
<gene>
    <name evidence="2" type="ORF">EIZ62_09045</name>
</gene>
<reference evidence="2 3" key="1">
    <citation type="submission" date="2018-12" db="EMBL/GenBank/DDBJ databases">
        <title>Complete genome sequence of Streptomyces ficellus NRRL8067, the producer of ficellomycin, feldamycin and nojirimycin.</title>
        <authorList>
            <person name="Zhang H."/>
            <person name="Yue R."/>
            <person name="Liu Y."/>
            <person name="Li M."/>
            <person name="Mu H."/>
            <person name="Zhang J."/>
        </authorList>
    </citation>
    <scope>NUCLEOTIDE SEQUENCE [LARGE SCALE GENOMIC DNA]</scope>
    <source>
        <strain evidence="2 3">NRRL 8067</strain>
    </source>
</reference>
<evidence type="ECO:0000259" key="1">
    <source>
        <dbReference type="Pfam" id="PF12697"/>
    </source>
</evidence>